<evidence type="ECO:0000256" key="1">
    <source>
        <dbReference type="ARBA" id="ARBA00023242"/>
    </source>
</evidence>
<feature type="compositionally biased region" description="Low complexity" evidence="2">
    <location>
        <begin position="80"/>
        <end position="89"/>
    </location>
</feature>
<accession>A0A371C739</accession>
<feature type="compositionally biased region" description="Acidic residues" evidence="2">
    <location>
        <begin position="612"/>
        <end position="622"/>
    </location>
</feature>
<feature type="domain" description="Zn(2)-C6 fungal-type" evidence="3">
    <location>
        <begin position="163"/>
        <end position="194"/>
    </location>
</feature>
<dbReference type="VEuPathDB" id="FungiDB:YALI0_E24277g"/>
<dbReference type="VEuPathDB" id="FungiDB:YALI1_E28919g"/>
<name>A0A371C739_YARLL</name>
<keyword evidence="1" id="KW-0539">Nucleus</keyword>
<feature type="region of interest" description="Disordered" evidence="2">
    <location>
        <begin position="611"/>
        <end position="638"/>
    </location>
</feature>
<dbReference type="SUPFAM" id="SSF57701">
    <property type="entry name" value="Zn2/Cys6 DNA-binding domain"/>
    <property type="match status" value="1"/>
</dbReference>
<gene>
    <name evidence="4" type="ORF">B0I71DRAFT_82116</name>
</gene>
<evidence type="ECO:0000259" key="3">
    <source>
        <dbReference type="PROSITE" id="PS50048"/>
    </source>
</evidence>
<dbReference type="CDD" id="cd12148">
    <property type="entry name" value="fungal_TF_MHR"/>
    <property type="match status" value="1"/>
</dbReference>
<dbReference type="SMART" id="SM00066">
    <property type="entry name" value="GAL4"/>
    <property type="match status" value="1"/>
</dbReference>
<feature type="region of interest" description="Disordered" evidence="2">
    <location>
        <begin position="54"/>
        <end position="165"/>
    </location>
</feature>
<dbReference type="PROSITE" id="PS00463">
    <property type="entry name" value="ZN2_CY6_FUNGAL_1"/>
    <property type="match status" value="1"/>
</dbReference>
<sequence>MHKGLCGWHWPRRNPALLVPQWLAPALPSLKGHPGYPVMPHSASPNINHVHMSLPHQQHQQQQQQTQQTQQHQAPPPHQSPLLQQQLHPQGPPHPGHATMSQPPSQQQAASRLPPQGPPPPGPSNPSPAVSSFYQAYTGGPPHSGGLYEMHKRPYRKRRKDPSCDACRERKVKCDSVDFSSCSECVTRQIKCQFSKSSIKRISSIKQIKGLEGSMRQMRDQLLEFRALADHLKIDLPSNLRQVGPLDLPMLFEDDGDDSPRSPPSGSENAKETESPRVSSLSHTPPCNFDFRVNPNDNMTYANTTTTRGEIKMPSYNPTTTQTKTNAEAISPVGLPEVQKTLEKYGFDKPIYYPWKWRSRKTVGDLIEEGNMPELPKWEIAQLWMQVFHEMYQHWVPVVVWPDFVERVCILYGRIHKPAAEREAAKRALPVSWLGIFFSVLCLGARDNMVKGYSIRKTGFEYLENAKKCMNSTYDDGSVECIQICVMLSFFHHERGHVSVSRVWIRHGAELCEEFGLLRLSESDTEVDPVIRHAKSLMIWTLYAVDRLHSLYTGRSLAITDLESSSLHHPSPFLLRGDYSTLRRLEKQGPMTTEQQITHLVNDLPIIKSDSSSDESLVEPDDLPTTLDTRDSTAHSKGQNNSTALYWLESTQMFNASAHMFRFSSVVGAAIQASNVLAPASLDLLEKQAAAIDTMWPQKGQMDETGPLNHVYVPPVFYLEYQKLFFRRHNLTPHAPAHLRQRAVTDCHSTSQQIYRYLRRIISHLTPAELAAPAVFADDASGVPMGTRNWREKAMVVNFGHLHIVIAYAVAYLVSSGYHLRAIIMLEFVKNLCNYQSDRAVCGMRILGFTRHWSRRLAAVGENAIFQDEEALALLSLDMQSTYKSAWVWDMKEERKNFMESQLDISDMKPLKRHKGYHSAKDKVAVGNKPASIAAEALITPPDSKSPPASPPAPTHSVESPWDEWDILRQEILALGNLTKSKDTEEDQDLLLKMVPEMASRLKKRPSTETAETNKKPKAEDRRMSISSII</sequence>
<feature type="compositionally biased region" description="Pro residues" evidence="2">
    <location>
        <begin position="115"/>
        <end position="126"/>
    </location>
</feature>
<dbReference type="EMBL" id="KZ858986">
    <property type="protein sequence ID" value="RDW26128.1"/>
    <property type="molecule type" value="Genomic_DNA"/>
</dbReference>
<dbReference type="GO" id="GO:0000981">
    <property type="term" value="F:DNA-binding transcription factor activity, RNA polymerase II-specific"/>
    <property type="evidence" value="ECO:0007669"/>
    <property type="project" value="InterPro"/>
</dbReference>
<feature type="region of interest" description="Disordered" evidence="2">
    <location>
        <begin position="939"/>
        <end position="960"/>
    </location>
</feature>
<feature type="region of interest" description="Disordered" evidence="2">
    <location>
        <begin position="999"/>
        <end position="1030"/>
    </location>
</feature>
<feature type="region of interest" description="Disordered" evidence="2">
    <location>
        <begin position="248"/>
        <end position="294"/>
    </location>
</feature>
<dbReference type="InterPro" id="IPR001138">
    <property type="entry name" value="Zn2Cys6_DnaBD"/>
</dbReference>
<dbReference type="Proteomes" id="UP000256601">
    <property type="component" value="Unassembled WGS sequence"/>
</dbReference>
<dbReference type="InterPro" id="IPR050987">
    <property type="entry name" value="AtrR-like"/>
</dbReference>
<reference evidence="4 5" key="1">
    <citation type="submission" date="2018-07" db="EMBL/GenBank/DDBJ databases">
        <title>Draft Genome Assemblies for Five Robust Yarrowia lipolytica Strains Exhibiting High Lipid Production and Pentose Sugar Utilization and Sugar Alcohol Secretion from Undetoxified Lignocellulosic Biomass Hydrolysates.</title>
        <authorList>
            <consortium name="DOE Joint Genome Institute"/>
            <person name="Walker C."/>
            <person name="Ryu S."/>
            <person name="Na H."/>
            <person name="Zane M."/>
            <person name="LaButti K."/>
            <person name="Lipzen A."/>
            <person name="Haridas S."/>
            <person name="Barry K."/>
            <person name="Grigoriev I.V."/>
            <person name="Quarterman J."/>
            <person name="Slininger P."/>
            <person name="Dien B."/>
            <person name="Trinh C.T."/>
        </authorList>
    </citation>
    <scope>NUCLEOTIDE SEQUENCE [LARGE SCALE GENOMIC DNA]</scope>
    <source>
        <strain evidence="4 5">YB392</strain>
    </source>
</reference>
<dbReference type="GO" id="GO:0008270">
    <property type="term" value="F:zinc ion binding"/>
    <property type="evidence" value="ECO:0007669"/>
    <property type="project" value="InterPro"/>
</dbReference>
<dbReference type="PANTHER" id="PTHR46910">
    <property type="entry name" value="TRANSCRIPTION FACTOR PDR1"/>
    <property type="match status" value="1"/>
</dbReference>
<feature type="compositionally biased region" description="Polar residues" evidence="2">
    <location>
        <begin position="276"/>
        <end position="285"/>
    </location>
</feature>
<dbReference type="CDD" id="cd00067">
    <property type="entry name" value="GAL4"/>
    <property type="match status" value="1"/>
</dbReference>
<dbReference type="InterPro" id="IPR036864">
    <property type="entry name" value="Zn2-C6_fun-type_DNA-bd_sf"/>
</dbReference>
<feature type="compositionally biased region" description="Basic and acidic residues" evidence="2">
    <location>
        <begin position="1012"/>
        <end position="1024"/>
    </location>
</feature>
<feature type="compositionally biased region" description="Low complexity" evidence="2">
    <location>
        <begin position="96"/>
        <end position="114"/>
    </location>
</feature>
<organism evidence="4 5">
    <name type="scientific">Yarrowia lipolytica</name>
    <name type="common">Candida lipolytica</name>
    <dbReference type="NCBI Taxonomy" id="4952"/>
    <lineage>
        <taxon>Eukaryota</taxon>
        <taxon>Fungi</taxon>
        <taxon>Dikarya</taxon>
        <taxon>Ascomycota</taxon>
        <taxon>Saccharomycotina</taxon>
        <taxon>Dipodascomycetes</taxon>
        <taxon>Dipodascales</taxon>
        <taxon>Dipodascales incertae sedis</taxon>
        <taxon>Yarrowia</taxon>
    </lineage>
</organism>
<dbReference type="VEuPathDB" id="FungiDB:YALI1_E28903g"/>
<evidence type="ECO:0000256" key="2">
    <source>
        <dbReference type="SAM" id="MobiDB-lite"/>
    </source>
</evidence>
<evidence type="ECO:0000313" key="5">
    <source>
        <dbReference type="Proteomes" id="UP000256601"/>
    </source>
</evidence>
<dbReference type="PROSITE" id="PS50048">
    <property type="entry name" value="ZN2_CY6_FUNGAL_2"/>
    <property type="match status" value="1"/>
</dbReference>
<dbReference type="OMA" id="CIHSVLP"/>
<evidence type="ECO:0000313" key="4">
    <source>
        <dbReference type="EMBL" id="RDW26128.1"/>
    </source>
</evidence>
<protein>
    <recommendedName>
        <fullName evidence="3">Zn(2)-C6 fungal-type domain-containing protein</fullName>
    </recommendedName>
</protein>
<dbReference type="AlphaFoldDB" id="A0A371C739"/>
<dbReference type="PANTHER" id="PTHR46910:SF1">
    <property type="entry name" value="MISCELLANEOUS ZN(II)2CYS6 TRANSCRIPTION FACTOR (EUROFUNG)-RELATED"/>
    <property type="match status" value="1"/>
</dbReference>
<dbReference type="Pfam" id="PF00172">
    <property type="entry name" value="Zn_clus"/>
    <property type="match status" value="1"/>
</dbReference>
<feature type="compositionally biased region" description="Pro residues" evidence="2">
    <location>
        <begin position="944"/>
        <end position="954"/>
    </location>
</feature>
<dbReference type="Gene3D" id="4.10.240.10">
    <property type="entry name" value="Zn(2)-C6 fungal-type DNA-binding domain"/>
    <property type="match status" value="1"/>
</dbReference>
<proteinExistence type="predicted"/>
<feature type="compositionally biased region" description="Low complexity" evidence="2">
    <location>
        <begin position="54"/>
        <end position="73"/>
    </location>
</feature>